<dbReference type="InterPro" id="IPR007079">
    <property type="entry name" value="SuccinylArg_d-Hdrlase_AstB"/>
</dbReference>
<evidence type="ECO:0000256" key="1">
    <source>
        <dbReference type="ARBA" id="ARBA00022503"/>
    </source>
</evidence>
<name>I8I334_9GAMM</name>
<accession>I8I334</accession>
<evidence type="ECO:0000256" key="3">
    <source>
        <dbReference type="HAMAP-Rule" id="MF_01172"/>
    </source>
</evidence>
<sequence length="454" mass="49501">MSTSSPLAVEANFDGLVGPTHNYAGLAHGNLAAAKNADLPSNPREAALQGLAKMRALQRLGLAQGVLPPQERPNLPALRRLGYSGRDRDILAKVAREAPGLLAAVSSASSMWTANAGTVSPSADTADGRVHFTPANLCSNLHRSFEPATSGRVLRATFPDTRHFEHHEPLPATPALGDEGAANHTRLCADYGEPGLELFVYGKGNADEPAPQKFPARQTRAACEALARLHGLQAGRTRHQLQNPAVIDQGVFHNDVIAVGNREVLLHHEDAFADSAALRQWITQNWSSTQEQARKPVFIDVPRDAVSVEDAVGSYLFNSQLVCPPEGGMQLIVSSECQENPRVWQQIQRIVEDERNPITQVQVFDLRQSMRNGGGPACLRLRVVLTEAERTAVNAASWITPERYDALTAWVMRYYRDRLVLADLADAALLDETRTALDVLTQILGIGSVYDFQR</sequence>
<keyword evidence="2 3" id="KW-0378">Hydrolase</keyword>
<comment type="pathway">
    <text evidence="3">Amino-acid degradation; L-arginine degradation via AST pathway; L-glutamate and succinate from L-arginine: step 2/5.</text>
</comment>
<dbReference type="InterPro" id="IPR037031">
    <property type="entry name" value="AstB_sf"/>
</dbReference>
<feature type="binding site" evidence="3">
    <location>
        <position position="115"/>
    </location>
    <ligand>
        <name>substrate</name>
    </ligand>
</feature>
<dbReference type="Gene3D" id="3.75.10.20">
    <property type="entry name" value="Succinylarginine dihydrolase"/>
    <property type="match status" value="1"/>
</dbReference>
<dbReference type="NCBIfam" id="TIGR03241">
    <property type="entry name" value="arg_catab_astB"/>
    <property type="match status" value="1"/>
</dbReference>
<dbReference type="PATRIC" id="fig|1172194.4.peg.514"/>
<feature type="binding site" evidence="3">
    <location>
        <position position="372"/>
    </location>
    <ligand>
        <name>substrate</name>
    </ligand>
</feature>
<dbReference type="Proteomes" id="UP000003704">
    <property type="component" value="Unassembled WGS sequence"/>
</dbReference>
<dbReference type="STRING" id="1172194.WQQ_05380"/>
<feature type="binding site" evidence="3">
    <location>
        <begin position="24"/>
        <end position="33"/>
    </location>
    <ligand>
        <name>substrate</name>
    </ligand>
</feature>
<comment type="subunit">
    <text evidence="3">Homodimer.</text>
</comment>
<dbReference type="NCBIfam" id="NF009789">
    <property type="entry name" value="PRK13281.1"/>
    <property type="match status" value="1"/>
</dbReference>
<dbReference type="GO" id="GO:0009015">
    <property type="term" value="F:N-succinylarginine dihydrolase activity"/>
    <property type="evidence" value="ECO:0007669"/>
    <property type="project" value="UniProtKB-UniRule"/>
</dbReference>
<dbReference type="GO" id="GO:0019545">
    <property type="term" value="P:L-arginine catabolic process to succinate"/>
    <property type="evidence" value="ECO:0007669"/>
    <property type="project" value="UniProtKB-UniRule"/>
</dbReference>
<keyword evidence="1 3" id="KW-0056">Arginine metabolism</keyword>
<comment type="caution">
    <text evidence="5">The sequence shown here is derived from an EMBL/GenBank/DDBJ whole genome shotgun (WGS) entry which is preliminary data.</text>
</comment>
<evidence type="ECO:0000256" key="4">
    <source>
        <dbReference type="NCBIfam" id="TIGR03241"/>
    </source>
</evidence>
<evidence type="ECO:0000313" key="5">
    <source>
        <dbReference type="EMBL" id="EIT70401.1"/>
    </source>
</evidence>
<dbReference type="GO" id="GO:0019544">
    <property type="term" value="P:L-arginine catabolic process to L-glutamate"/>
    <property type="evidence" value="ECO:0007669"/>
    <property type="project" value="UniProtKB-UniRule"/>
</dbReference>
<feature type="active site" evidence="3">
    <location>
        <position position="179"/>
    </location>
</feature>
<feature type="binding site" evidence="3">
    <location>
        <position position="217"/>
    </location>
    <ligand>
        <name>substrate</name>
    </ligand>
</feature>
<dbReference type="UniPathway" id="UPA00185">
    <property type="reaction ID" value="UER00280"/>
</dbReference>
<dbReference type="SUPFAM" id="SSF55909">
    <property type="entry name" value="Pentein"/>
    <property type="match status" value="1"/>
</dbReference>
<evidence type="ECO:0000313" key="6">
    <source>
        <dbReference type="Proteomes" id="UP000003704"/>
    </source>
</evidence>
<organism evidence="5 6">
    <name type="scientific">Hydrocarboniphaga effusa AP103</name>
    <dbReference type="NCBI Taxonomy" id="1172194"/>
    <lineage>
        <taxon>Bacteria</taxon>
        <taxon>Pseudomonadati</taxon>
        <taxon>Pseudomonadota</taxon>
        <taxon>Gammaproteobacteria</taxon>
        <taxon>Nevskiales</taxon>
        <taxon>Nevskiaceae</taxon>
        <taxon>Hydrocarboniphaga</taxon>
    </lineage>
</organism>
<dbReference type="PANTHER" id="PTHR30420:SF2">
    <property type="entry name" value="N-SUCCINYLARGININE DIHYDROLASE"/>
    <property type="match status" value="1"/>
</dbReference>
<comment type="function">
    <text evidence="3">Catalyzes the hydrolysis of N(2)-succinylarginine into N(2)-succinylornithine, ammonia and CO(2).</text>
</comment>
<dbReference type="HAMAP" id="MF_01172">
    <property type="entry name" value="AstB"/>
    <property type="match status" value="1"/>
</dbReference>
<dbReference type="RefSeq" id="WP_007183494.1">
    <property type="nucleotide sequence ID" value="NZ_AKGD01000001.1"/>
</dbReference>
<feature type="binding site" evidence="3">
    <location>
        <begin position="142"/>
        <end position="143"/>
    </location>
    <ligand>
        <name>substrate</name>
    </ligand>
</feature>
<comment type="similarity">
    <text evidence="3">Belongs to the succinylarginine dihydrolase family.</text>
</comment>
<evidence type="ECO:0000256" key="2">
    <source>
        <dbReference type="ARBA" id="ARBA00022801"/>
    </source>
</evidence>
<feature type="binding site" evidence="3">
    <location>
        <position position="255"/>
    </location>
    <ligand>
        <name>substrate</name>
    </ligand>
</feature>
<dbReference type="EMBL" id="AKGD01000001">
    <property type="protein sequence ID" value="EIT70401.1"/>
    <property type="molecule type" value="Genomic_DNA"/>
</dbReference>
<dbReference type="Pfam" id="PF04996">
    <property type="entry name" value="AstB"/>
    <property type="match status" value="1"/>
</dbReference>
<keyword evidence="6" id="KW-1185">Reference proteome</keyword>
<protein>
    <recommendedName>
        <fullName evidence="3 4">N-succinylarginine dihydrolase</fullName>
        <ecNumber evidence="3 4">3.5.3.23</ecNumber>
    </recommendedName>
</protein>
<dbReference type="EC" id="3.5.3.23" evidence="3 4"/>
<comment type="catalytic activity">
    <reaction evidence="3">
        <text>N(2)-succinyl-L-arginine + 2 H2O + 2 H(+) = N(2)-succinyl-L-ornithine + 2 NH4(+) + CO2</text>
        <dbReference type="Rhea" id="RHEA:19533"/>
        <dbReference type="ChEBI" id="CHEBI:15377"/>
        <dbReference type="ChEBI" id="CHEBI:15378"/>
        <dbReference type="ChEBI" id="CHEBI:16526"/>
        <dbReference type="ChEBI" id="CHEBI:28938"/>
        <dbReference type="ChEBI" id="CHEBI:58241"/>
        <dbReference type="ChEBI" id="CHEBI:58514"/>
        <dbReference type="EC" id="3.5.3.23"/>
    </reaction>
</comment>
<feature type="active site" description="Nucleophile" evidence="3">
    <location>
        <position position="378"/>
    </location>
</feature>
<dbReference type="PANTHER" id="PTHR30420">
    <property type="entry name" value="N-SUCCINYLARGININE DIHYDROLASE"/>
    <property type="match status" value="1"/>
</dbReference>
<dbReference type="AlphaFoldDB" id="I8I334"/>
<gene>
    <name evidence="3" type="primary">astB</name>
    <name evidence="5" type="ORF">WQQ_05380</name>
</gene>
<proteinExistence type="inferred from homology"/>
<dbReference type="OrthoDB" id="248552at2"/>
<feature type="active site" evidence="3">
    <location>
        <position position="253"/>
    </location>
</feature>
<reference evidence="5 6" key="1">
    <citation type="journal article" date="2012" name="J. Bacteriol.">
        <title>Genome Sequence of n-Alkane-Degrading Hydrocarboniphaga effusa Strain AP103T (ATCC BAA-332T).</title>
        <authorList>
            <person name="Chang H.K."/>
            <person name="Zylstra G.J."/>
            <person name="Chae J.C."/>
        </authorList>
    </citation>
    <scope>NUCLEOTIDE SEQUENCE [LARGE SCALE GENOMIC DNA]</scope>
    <source>
        <strain evidence="5 6">AP103</strain>
    </source>
</reference>